<evidence type="ECO:0000256" key="6">
    <source>
        <dbReference type="RuleBase" id="RU365102"/>
    </source>
</evidence>
<keyword evidence="5 6" id="KW-0472">Membrane</keyword>
<reference evidence="7 8" key="1">
    <citation type="journal article" date="2018" name="Gigascience">
        <title>Genomes of trombidid mites reveal novel predicted allergens and laterally-transferred genes associated with secondary metabolism.</title>
        <authorList>
            <person name="Dong X."/>
            <person name="Chaisiri K."/>
            <person name="Xia D."/>
            <person name="Armstrong S.D."/>
            <person name="Fang Y."/>
            <person name="Donnelly M.J."/>
            <person name="Kadowaki T."/>
            <person name="McGarry J.W."/>
            <person name="Darby A.C."/>
            <person name="Makepeace B.L."/>
        </authorList>
    </citation>
    <scope>NUCLEOTIDE SEQUENCE [LARGE SCALE GENOMIC DNA]</scope>
    <source>
        <strain evidence="7">UoL-UT</strain>
    </source>
</reference>
<keyword evidence="3 6" id="KW-0812">Transmembrane</keyword>
<dbReference type="PROSITE" id="PS01214">
    <property type="entry name" value="UPF0016"/>
    <property type="match status" value="1"/>
</dbReference>
<feature type="transmembrane region" description="Helical" evidence="6">
    <location>
        <begin position="95"/>
        <end position="118"/>
    </location>
</feature>
<dbReference type="InterPro" id="IPR001727">
    <property type="entry name" value="GDT1-like"/>
</dbReference>
<dbReference type="OrthoDB" id="442680at2759"/>
<evidence type="ECO:0000256" key="4">
    <source>
        <dbReference type="ARBA" id="ARBA00022989"/>
    </source>
</evidence>
<dbReference type="PANTHER" id="PTHR12608">
    <property type="entry name" value="TRANSMEMBRANE PROTEIN HTP-1 RELATED"/>
    <property type="match status" value="1"/>
</dbReference>
<sequence length="344" mass="38281">MSIKSPLLACKTRIATRKEPRIWKFLAFTAFIILLENVTEIDTLYASEKSNVSLNLSAAKETKVGDEIIKEASHEDSKKESFLVRIGNMRSMEGFFAALSLIIGTELGDKTFFIAAIMSMRHSRVTIFISAMSALILMTFLSVGLGYTSNFIPQTLTHFLSVILFFGFGLKMIYDGYTMTEEEAKEEFEEVNKKISKRESLKTVDIEYSLVSNGKQTTEDTETGVLKTIKSASIATRFKRWTLLYISLTFVETFAMTFVAEWGDRSQIATIALAANHEMISVTIGAIVGHCMCTGLAVIGGRLIAQRISVRTVTIIGGFIFIFFAVLALVMQMHQHSNTTVSKT</sequence>
<organism evidence="7 8">
    <name type="scientific">Leptotrombidium deliense</name>
    <dbReference type="NCBI Taxonomy" id="299467"/>
    <lineage>
        <taxon>Eukaryota</taxon>
        <taxon>Metazoa</taxon>
        <taxon>Ecdysozoa</taxon>
        <taxon>Arthropoda</taxon>
        <taxon>Chelicerata</taxon>
        <taxon>Arachnida</taxon>
        <taxon>Acari</taxon>
        <taxon>Acariformes</taxon>
        <taxon>Trombidiformes</taxon>
        <taxon>Prostigmata</taxon>
        <taxon>Anystina</taxon>
        <taxon>Parasitengona</taxon>
        <taxon>Trombiculoidea</taxon>
        <taxon>Trombiculidae</taxon>
        <taxon>Leptotrombidium</taxon>
    </lineage>
</organism>
<comment type="similarity">
    <text evidence="2 6">Belongs to the GDT1 family.</text>
</comment>
<comment type="subcellular location">
    <subcellularLocation>
        <location evidence="1 6">Membrane</location>
        <topology evidence="1 6">Multi-pass membrane protein</topology>
    </subcellularLocation>
</comment>
<feature type="transmembrane region" description="Helical" evidence="6">
    <location>
        <begin position="241"/>
        <end position="260"/>
    </location>
</feature>
<protein>
    <recommendedName>
        <fullName evidence="6">GDT1 family protein</fullName>
    </recommendedName>
</protein>
<evidence type="ECO:0000256" key="5">
    <source>
        <dbReference type="ARBA" id="ARBA00023136"/>
    </source>
</evidence>
<dbReference type="STRING" id="299467.A0A443SLA3"/>
<evidence type="ECO:0000313" key="7">
    <source>
        <dbReference type="EMBL" id="RWS28282.1"/>
    </source>
</evidence>
<evidence type="ECO:0000256" key="3">
    <source>
        <dbReference type="ARBA" id="ARBA00022692"/>
    </source>
</evidence>
<dbReference type="InterPro" id="IPR049555">
    <property type="entry name" value="GDT1-like_CS"/>
</dbReference>
<dbReference type="PANTHER" id="PTHR12608:SF1">
    <property type="entry name" value="TRANSMEMBRANE PROTEIN 165"/>
    <property type="match status" value="1"/>
</dbReference>
<evidence type="ECO:0000256" key="2">
    <source>
        <dbReference type="ARBA" id="ARBA00009190"/>
    </source>
</evidence>
<comment type="caution">
    <text evidence="7">The sequence shown here is derived from an EMBL/GenBank/DDBJ whole genome shotgun (WGS) entry which is preliminary data.</text>
</comment>
<name>A0A443SLA3_9ACAR</name>
<dbReference type="GO" id="GO:0005794">
    <property type="term" value="C:Golgi apparatus"/>
    <property type="evidence" value="ECO:0007669"/>
    <property type="project" value="TreeGrafter"/>
</dbReference>
<dbReference type="GO" id="GO:0005384">
    <property type="term" value="F:manganese ion transmembrane transporter activity"/>
    <property type="evidence" value="ECO:0007669"/>
    <property type="project" value="TreeGrafter"/>
</dbReference>
<dbReference type="GO" id="GO:0016020">
    <property type="term" value="C:membrane"/>
    <property type="evidence" value="ECO:0007669"/>
    <property type="project" value="UniProtKB-SubCell"/>
</dbReference>
<feature type="transmembrane region" description="Helical" evidence="6">
    <location>
        <begin position="151"/>
        <end position="170"/>
    </location>
</feature>
<accession>A0A443SLA3</accession>
<dbReference type="GO" id="GO:0032472">
    <property type="term" value="P:Golgi calcium ion transport"/>
    <property type="evidence" value="ECO:0007669"/>
    <property type="project" value="TreeGrafter"/>
</dbReference>
<dbReference type="VEuPathDB" id="VectorBase:LDEU003758"/>
<feature type="transmembrane region" description="Helical" evidence="6">
    <location>
        <begin position="280"/>
        <end position="301"/>
    </location>
</feature>
<feature type="transmembrane region" description="Helical" evidence="6">
    <location>
        <begin position="21"/>
        <end position="39"/>
    </location>
</feature>
<evidence type="ECO:0000256" key="1">
    <source>
        <dbReference type="ARBA" id="ARBA00004141"/>
    </source>
</evidence>
<dbReference type="EMBL" id="NCKV01001471">
    <property type="protein sequence ID" value="RWS28282.1"/>
    <property type="molecule type" value="Genomic_DNA"/>
</dbReference>
<dbReference type="Pfam" id="PF01169">
    <property type="entry name" value="GDT1"/>
    <property type="match status" value="2"/>
</dbReference>
<feature type="transmembrane region" description="Helical" evidence="6">
    <location>
        <begin position="313"/>
        <end position="334"/>
    </location>
</feature>
<gene>
    <name evidence="7" type="ORF">B4U80_04022</name>
</gene>
<dbReference type="GO" id="GO:0032468">
    <property type="term" value="P:Golgi calcium ion homeostasis"/>
    <property type="evidence" value="ECO:0007669"/>
    <property type="project" value="TreeGrafter"/>
</dbReference>
<dbReference type="Proteomes" id="UP000288716">
    <property type="component" value="Unassembled WGS sequence"/>
</dbReference>
<dbReference type="AlphaFoldDB" id="A0A443SLA3"/>
<proteinExistence type="inferred from homology"/>
<feature type="transmembrane region" description="Helical" evidence="6">
    <location>
        <begin position="125"/>
        <end position="145"/>
    </location>
</feature>
<evidence type="ECO:0000313" key="8">
    <source>
        <dbReference type="Proteomes" id="UP000288716"/>
    </source>
</evidence>
<keyword evidence="8" id="KW-1185">Reference proteome</keyword>
<dbReference type="GO" id="GO:0015085">
    <property type="term" value="F:calcium ion transmembrane transporter activity"/>
    <property type="evidence" value="ECO:0007669"/>
    <property type="project" value="TreeGrafter"/>
</dbReference>
<keyword evidence="4 6" id="KW-1133">Transmembrane helix</keyword>